<dbReference type="Gene3D" id="3.20.90.10">
    <property type="entry name" value="Tubby Protein, Chain A"/>
    <property type="match status" value="1"/>
</dbReference>
<proteinExistence type="inferred from homology"/>
<evidence type="ECO:0000313" key="4">
    <source>
        <dbReference type="Proteomes" id="UP000316726"/>
    </source>
</evidence>
<reference evidence="3 4" key="1">
    <citation type="submission" date="2018-07" db="EMBL/GenBank/DDBJ databases">
        <title>The complete nuclear genome of the prasinophyte Chloropicon primus (CCMP1205).</title>
        <authorList>
            <person name="Pombert J.-F."/>
            <person name="Otis C."/>
            <person name="Turmel M."/>
            <person name="Lemieux C."/>
        </authorList>
    </citation>
    <scope>NUCLEOTIDE SEQUENCE [LARGE SCALE GENOMIC DNA]</scope>
    <source>
        <strain evidence="3 4">CCMP1205</strain>
    </source>
</reference>
<protein>
    <recommendedName>
        <fullName evidence="2">Tubby C-terminal domain-containing protein</fullName>
    </recommendedName>
</protein>
<dbReference type="PANTHER" id="PTHR16517:SF7">
    <property type="entry name" value="PROTEIN KING TUBBY"/>
    <property type="match status" value="1"/>
</dbReference>
<keyword evidence="4" id="KW-1185">Reference proteome</keyword>
<evidence type="ECO:0000256" key="1">
    <source>
        <dbReference type="ARBA" id="ARBA00007129"/>
    </source>
</evidence>
<dbReference type="OrthoDB" id="8775810at2759"/>
<evidence type="ECO:0000313" key="3">
    <source>
        <dbReference type="EMBL" id="QDZ17924.1"/>
    </source>
</evidence>
<organism evidence="3 4">
    <name type="scientific">Chloropicon primus</name>
    <dbReference type="NCBI Taxonomy" id="1764295"/>
    <lineage>
        <taxon>Eukaryota</taxon>
        <taxon>Viridiplantae</taxon>
        <taxon>Chlorophyta</taxon>
        <taxon>Chloropicophyceae</taxon>
        <taxon>Chloropicales</taxon>
        <taxon>Chloropicaceae</taxon>
        <taxon>Chloropicon</taxon>
    </lineage>
</organism>
<dbReference type="InterPro" id="IPR025659">
    <property type="entry name" value="Tubby-like_C"/>
</dbReference>
<evidence type="ECO:0000259" key="2">
    <source>
        <dbReference type="Pfam" id="PF01167"/>
    </source>
</evidence>
<dbReference type="InterPro" id="IPR000007">
    <property type="entry name" value="Tubby_C"/>
</dbReference>
<dbReference type="STRING" id="1764295.A0A5B8MCV2"/>
<comment type="similarity">
    <text evidence="1">Belongs to the TUB family.</text>
</comment>
<sequence>MTSSERQRAKSRIELLAEKQAQLPKFQRKLYGPTSLSGVQTLVSNPNELCNFLLSPVPKDMVFQAELFHKHSLFGEKKVVLMIRVDSDEFQSRGTHIPIATATKKRKSSKLNYHIDLPDGNLVAKLREKFRGQFILYDNGANPENKKKSFGRDIRKQIGGCRITNIGALEPIKMRSLFPNAEKIEDVSDVDYLFHLEENLEVSSAFYVDSVLASRTKGTGRHTLHFEYSGNIERIASTHNFIMANRSDDTKALQMGKFDKKQYILDVNHPLTPLQGLFLALCHFHG</sequence>
<dbReference type="Proteomes" id="UP000316726">
    <property type="component" value="Chromosome 1"/>
</dbReference>
<dbReference type="SUPFAM" id="SSF54518">
    <property type="entry name" value="Tubby C-terminal domain-like"/>
    <property type="match status" value="1"/>
</dbReference>
<feature type="domain" description="Tubby C-terminal" evidence="2">
    <location>
        <begin position="54"/>
        <end position="284"/>
    </location>
</feature>
<dbReference type="EMBL" id="CP031034">
    <property type="protein sequence ID" value="QDZ17924.1"/>
    <property type="molecule type" value="Genomic_DNA"/>
</dbReference>
<dbReference type="AlphaFoldDB" id="A0A5B8MCV2"/>
<dbReference type="Pfam" id="PF01167">
    <property type="entry name" value="Tub"/>
    <property type="match status" value="1"/>
</dbReference>
<gene>
    <name evidence="3" type="ORF">A3770_01p04420</name>
</gene>
<name>A0A5B8MCV2_9CHLO</name>
<accession>A0A5B8MCV2</accession>
<dbReference type="PANTHER" id="PTHR16517">
    <property type="entry name" value="TUBBY-RELATED"/>
    <property type="match status" value="1"/>
</dbReference>